<reference evidence="1 2" key="1">
    <citation type="submission" date="2019-09" db="EMBL/GenBank/DDBJ databases">
        <title>Taxonomic organization of the family Brucellaceae based on a phylogenomic approach.</title>
        <authorList>
            <person name="Leclercq S."/>
            <person name="Cloeckaert A."/>
            <person name="Zygmunt M.S."/>
        </authorList>
    </citation>
    <scope>NUCLEOTIDE SEQUENCE [LARGE SCALE GENOMIC DNA]</scope>
    <source>
        <strain evidence="1 2">LMG 3313</strain>
    </source>
</reference>
<dbReference type="AlphaFoldDB" id="A0A6L3Z0Y8"/>
<dbReference type="EMBL" id="WBWS01000024">
    <property type="protein sequence ID" value="KAB2764333.1"/>
    <property type="molecule type" value="Genomic_DNA"/>
</dbReference>
<organism evidence="1 2">
    <name type="scientific">Brucella anthropi</name>
    <name type="common">Ochrobactrum anthropi</name>
    <dbReference type="NCBI Taxonomy" id="529"/>
    <lineage>
        <taxon>Bacteria</taxon>
        <taxon>Pseudomonadati</taxon>
        <taxon>Pseudomonadota</taxon>
        <taxon>Alphaproteobacteria</taxon>
        <taxon>Hyphomicrobiales</taxon>
        <taxon>Brucellaceae</taxon>
        <taxon>Brucella/Ochrobactrum group</taxon>
        <taxon>Brucella</taxon>
    </lineage>
</organism>
<gene>
    <name evidence="1" type="ORF">F9L04_20365</name>
</gene>
<proteinExistence type="predicted"/>
<protein>
    <submittedName>
        <fullName evidence="1">Uncharacterized protein</fullName>
    </submittedName>
</protein>
<dbReference type="Proteomes" id="UP000481876">
    <property type="component" value="Unassembled WGS sequence"/>
</dbReference>
<sequence length="209" mass="23972">MSLDKTLTEVRYAYRFIWEFQKRVLDTVRLISEQFDDRLFYQWSNYKASPVARTGTSPFNFAPEHFLPLYGSSFLFTSSDPERAKLQKGNWMLEICVAPDTAHLKSYQADLPFDPAASEFGTPETTQSIIRLIAWKCESEYSEGSTWLHDVWGSLDWPTLDSDGEIFTQLDGSIISVAISVNMSQLADRQQIIDFSSEAKNMILNRLNL</sequence>
<dbReference type="RefSeq" id="WP_112591094.1">
    <property type="nucleotide sequence ID" value="NZ_WBWS01000024.1"/>
</dbReference>
<accession>A0A6L3Z0Y8</accession>
<evidence type="ECO:0000313" key="1">
    <source>
        <dbReference type="EMBL" id="KAB2764333.1"/>
    </source>
</evidence>
<evidence type="ECO:0000313" key="2">
    <source>
        <dbReference type="Proteomes" id="UP000481876"/>
    </source>
</evidence>
<comment type="caution">
    <text evidence="1">The sequence shown here is derived from an EMBL/GenBank/DDBJ whole genome shotgun (WGS) entry which is preliminary data.</text>
</comment>
<name>A0A6L3Z0Y8_BRUAN</name>